<comment type="subcellular location">
    <subcellularLocation>
        <location evidence="1">Cell inner membrane</location>
        <topology evidence="1">Single-pass type II membrane protein</topology>
        <orientation evidence="1">Periplasmic side</orientation>
    </subcellularLocation>
</comment>
<feature type="transmembrane region" description="Helical" evidence="12">
    <location>
        <begin position="12"/>
        <end position="32"/>
    </location>
</feature>
<keyword evidence="4 12" id="KW-0812">Transmembrane</keyword>
<evidence type="ECO:0000256" key="1">
    <source>
        <dbReference type="ARBA" id="ARBA00004382"/>
    </source>
</evidence>
<protein>
    <recommendedName>
        <fullName evidence="9">Periplasmic chaperone PpiD</fullName>
    </recommendedName>
    <alternativeName>
        <fullName evidence="10">Periplasmic folding chaperone</fullName>
    </alternativeName>
</protein>
<evidence type="ECO:0000256" key="6">
    <source>
        <dbReference type="ARBA" id="ARBA00023136"/>
    </source>
</evidence>
<dbReference type="PANTHER" id="PTHR47529">
    <property type="entry name" value="PEPTIDYL-PROLYL CIS-TRANS ISOMERASE D"/>
    <property type="match status" value="1"/>
</dbReference>
<dbReference type="PANTHER" id="PTHR47529:SF1">
    <property type="entry name" value="PERIPLASMIC CHAPERONE PPID"/>
    <property type="match status" value="1"/>
</dbReference>
<evidence type="ECO:0000256" key="8">
    <source>
        <dbReference type="ARBA" id="ARBA00038408"/>
    </source>
</evidence>
<keyword evidence="6 12" id="KW-0472">Membrane</keyword>
<dbReference type="EMBL" id="CP106679">
    <property type="protein sequence ID" value="UXP33279.1"/>
    <property type="molecule type" value="Genomic_DNA"/>
</dbReference>
<dbReference type="InterPro" id="IPR046357">
    <property type="entry name" value="PPIase_dom_sf"/>
</dbReference>
<evidence type="ECO:0000256" key="10">
    <source>
        <dbReference type="ARBA" id="ARBA00042775"/>
    </source>
</evidence>
<proteinExistence type="inferred from homology"/>
<name>A0ABY6CRY7_9BACT</name>
<reference evidence="14" key="1">
    <citation type="submission" date="2022-09" db="EMBL/GenBank/DDBJ databases">
        <title>Comparative genomics and taxonomic characterization of three novel marine species of genus Reichenbachiella exhibiting antioxidant and polysaccharide degradation activities.</title>
        <authorList>
            <person name="Muhammad N."/>
            <person name="Lee Y.-J."/>
            <person name="Ko J."/>
            <person name="Kim S.-G."/>
        </authorList>
    </citation>
    <scope>NUCLEOTIDE SEQUENCE</scope>
    <source>
        <strain evidence="14">BKB1-1</strain>
    </source>
</reference>
<evidence type="ECO:0000256" key="2">
    <source>
        <dbReference type="ARBA" id="ARBA00022475"/>
    </source>
</evidence>
<gene>
    <name evidence="14" type="ORF">N6H18_04860</name>
</gene>
<dbReference type="InterPro" id="IPR000297">
    <property type="entry name" value="PPIase_PpiC"/>
</dbReference>
<evidence type="ECO:0000256" key="11">
    <source>
        <dbReference type="PROSITE-ProRule" id="PRU00278"/>
    </source>
</evidence>
<evidence type="ECO:0000259" key="13">
    <source>
        <dbReference type="PROSITE" id="PS50198"/>
    </source>
</evidence>
<keyword evidence="5 12" id="KW-1133">Transmembrane helix</keyword>
<keyword evidence="11" id="KW-0413">Isomerase</keyword>
<evidence type="ECO:0000313" key="14">
    <source>
        <dbReference type="EMBL" id="UXP33279.1"/>
    </source>
</evidence>
<dbReference type="Pfam" id="PF13616">
    <property type="entry name" value="Rotamase_3"/>
    <property type="match status" value="1"/>
</dbReference>
<comment type="similarity">
    <text evidence="8">Belongs to the PpiD chaperone family.</text>
</comment>
<organism evidence="14 15">
    <name type="scientific">Reichenbachiella agarivorans</name>
    <dbReference type="NCBI Taxonomy" id="2979464"/>
    <lineage>
        <taxon>Bacteria</taxon>
        <taxon>Pseudomonadati</taxon>
        <taxon>Bacteroidota</taxon>
        <taxon>Cytophagia</taxon>
        <taxon>Cytophagales</taxon>
        <taxon>Reichenbachiellaceae</taxon>
        <taxon>Reichenbachiella</taxon>
    </lineage>
</organism>
<evidence type="ECO:0000256" key="12">
    <source>
        <dbReference type="SAM" id="Phobius"/>
    </source>
</evidence>
<dbReference type="InterPro" id="IPR052029">
    <property type="entry name" value="PpiD_chaperone"/>
</dbReference>
<evidence type="ECO:0000256" key="9">
    <source>
        <dbReference type="ARBA" id="ARBA00040743"/>
    </source>
</evidence>
<evidence type="ECO:0000256" key="7">
    <source>
        <dbReference type="ARBA" id="ARBA00023186"/>
    </source>
</evidence>
<accession>A0ABY6CRY7</accession>
<dbReference type="Pfam" id="PF13623">
    <property type="entry name" value="SurA_N_2"/>
    <property type="match status" value="1"/>
</dbReference>
<dbReference type="Proteomes" id="UP001065174">
    <property type="component" value="Chromosome"/>
</dbReference>
<sequence length="699" mass="76879">MALINTLRNKGGKIIVGLIGFSIVAFVLADLLGPNSRIFGGSTEVGEIAGQTISYQDFLDKQEEMTYNFQLNQGRSPSASEQEYIRNQTWDALISVYAFENQFKILGLRISDEEIVDMVQGDNISPQIRQAFTNPETGQFDKENVISFLQSLSDQAPQQRASWYNFEKSLAPARQRTKYNNLILKTNYATEAEAMYEYQNSNNTAEVNYIYVPFYSIHDSVVSVTDAELKAYLSEHEDEYKRDASKAIKYVIIDVVPSAADTLAVKEDIDALAAKFAKAENDSLFATVNSDAGDAYMSYTIDQLPAVVQDAEAGAVVGPIVESGSYVIYKVSGETEGDEYAARASHILIKSADESAEAKAKAKAEAKDILKQIKGGADFAEMARLHGTDGTASKGGDLGWFAEGRMVAPFQEAVFNAKSKGLLSDVVETQFGYHIIDVTELKTNKKYNVAKVALELYVSDETRNTFYRDAEKFAFDTNKASEFDANAAAAGYKVKTAGQLGSNDKRITGLTEARSVVYWAYNTASVGDVSDVFEIENQYVIATLVSEQKEGVANLAAVENEVSRKVKDAKKAKILIDKLNAIEEEALVNKVIAYDGDNAKYYSMTDLKLSSNSLTSVGIAPKAVGIAFSMEPGERTAPFAIDNGVIQIELVNKTEASPISDYEVYRNQAVAARQSRLSYSIDQAVRELADITDERYKFF</sequence>
<dbReference type="SUPFAM" id="SSF54534">
    <property type="entry name" value="FKBP-like"/>
    <property type="match status" value="1"/>
</dbReference>
<keyword evidence="3" id="KW-0997">Cell inner membrane</keyword>
<dbReference type="InterPro" id="IPR027304">
    <property type="entry name" value="Trigger_fact/SurA_dom_sf"/>
</dbReference>
<keyword evidence="2" id="KW-1003">Cell membrane</keyword>
<keyword evidence="15" id="KW-1185">Reference proteome</keyword>
<keyword evidence="11" id="KW-0697">Rotamase</keyword>
<evidence type="ECO:0000313" key="15">
    <source>
        <dbReference type="Proteomes" id="UP001065174"/>
    </source>
</evidence>
<keyword evidence="7" id="KW-0143">Chaperone</keyword>
<evidence type="ECO:0000256" key="4">
    <source>
        <dbReference type="ARBA" id="ARBA00022692"/>
    </source>
</evidence>
<dbReference type="PROSITE" id="PS50198">
    <property type="entry name" value="PPIC_PPIASE_2"/>
    <property type="match status" value="1"/>
</dbReference>
<dbReference type="SUPFAM" id="SSF109998">
    <property type="entry name" value="Triger factor/SurA peptide-binding domain-like"/>
    <property type="match status" value="1"/>
</dbReference>
<feature type="domain" description="PpiC" evidence="13">
    <location>
        <begin position="339"/>
        <end position="440"/>
    </location>
</feature>
<evidence type="ECO:0000256" key="5">
    <source>
        <dbReference type="ARBA" id="ARBA00022989"/>
    </source>
</evidence>
<dbReference type="Gene3D" id="3.10.50.40">
    <property type="match status" value="1"/>
</dbReference>
<dbReference type="RefSeq" id="WP_262310708.1">
    <property type="nucleotide sequence ID" value="NZ_CP106679.1"/>
</dbReference>
<evidence type="ECO:0000256" key="3">
    <source>
        <dbReference type="ARBA" id="ARBA00022519"/>
    </source>
</evidence>